<name>A0A8J1IQ33_XENTR</name>
<evidence type="ECO:0000313" key="8">
    <source>
        <dbReference type="Xenbase" id="XB-GENE-29092263"/>
    </source>
</evidence>
<dbReference type="InterPro" id="IPR003599">
    <property type="entry name" value="Ig_sub"/>
</dbReference>
<dbReference type="PANTHER" id="PTHR11481">
    <property type="entry name" value="IMMUNOGLOBULIN FC RECEPTOR"/>
    <property type="match status" value="1"/>
</dbReference>
<feature type="domain" description="Ig-like" evidence="5">
    <location>
        <begin position="318"/>
        <end position="395"/>
    </location>
</feature>
<dbReference type="PROSITE" id="PS50835">
    <property type="entry name" value="IG_LIKE"/>
    <property type="match status" value="5"/>
</dbReference>
<sequence length="624" mass="69763">MHGRKEWSFFSTKNIPAPADGLINPLSIFSSIYSFNVMSSGSAVRPVVSFSPNWTPIFPDESVTLSCNVAPTAQGNLGYSWYRDGQRIPGDQQSLFIQAARKTDSGHYQCRAGASERSDPVTLDIKSYPLILQAPPAVHEGDSLSLRCHSRPGYDTWNPVFYKDNKPIGSPVRGSELHIGRVDVTASGTYRCEKELHYCNYFNPCSIASSDERYILVSELFSTPQLKVRPDQVTEGDHMTITCDTELSPHRATTELQFAFYRNGHNVQGFSLSNQYGVPSAQLEHSGKYTCEVQTPTGSVRKTSSMAHIHIQELFYNTQIKVRPDPVTEGDHMTITCDTKPSPHRETTELQFAFYRNGHNVQGFSLSNQYGVPSAQLEDSGNYICDIRTPTGNIRKSNGMLYIQIQELFTVPHIKVSSDQVIRGDHMTITCDTKLSPHRETTELQFAFYRNGHNVQGFSLSNQYGVPSAQLEDSGNYTCEVQTPTGSVRKTSSMAHMQIEEFFFGTQIKVSHYPVTEGDNVTITCDTKLNPRRATTELQFAFYRNGHNVQGFSLSNQYGVPSAQLEDSGNYTCEVQTPTDSVRKRSREAHIHIEDTPCNDLTKGGGACWAHTYKLESLKWKPAV</sequence>
<dbReference type="Proteomes" id="UP000008143">
    <property type="component" value="Chromosome 8"/>
</dbReference>
<dbReference type="PANTHER" id="PTHR11481:SF115">
    <property type="entry name" value="FC RECEPTOR-LIKE PROTEIN 2"/>
    <property type="match status" value="1"/>
</dbReference>
<dbReference type="GeneID" id="116406859"/>
<dbReference type="InterPro" id="IPR050488">
    <property type="entry name" value="Ig_Fc_receptor"/>
</dbReference>
<dbReference type="GO" id="GO:0009897">
    <property type="term" value="C:external side of plasma membrane"/>
    <property type="evidence" value="ECO:0000318"/>
    <property type="project" value="GO_Central"/>
</dbReference>
<dbReference type="AGR" id="Xenbase:XB-GENE-29092263"/>
<dbReference type="InterPro" id="IPR036179">
    <property type="entry name" value="Ig-like_dom_sf"/>
</dbReference>
<dbReference type="Xenbase" id="XB-GENE-29092263">
    <property type="gene designation" value="LOC116406859"/>
</dbReference>
<gene>
    <name evidence="7 8" type="primary">LOC116406859</name>
</gene>
<dbReference type="AlphaFoldDB" id="A0A8J1IQ33"/>
<dbReference type="GO" id="GO:0007166">
    <property type="term" value="P:cell surface receptor signaling pathway"/>
    <property type="evidence" value="ECO:0000318"/>
    <property type="project" value="GO_Central"/>
</dbReference>
<keyword evidence="2" id="KW-0677">Repeat</keyword>
<dbReference type="FunFam" id="2.60.40.10:FF:000651">
    <property type="entry name" value="Fc receptor like 1"/>
    <property type="match status" value="3"/>
</dbReference>
<dbReference type="Pfam" id="PF13895">
    <property type="entry name" value="Ig_2"/>
    <property type="match status" value="6"/>
</dbReference>
<feature type="domain" description="Ig-like" evidence="5">
    <location>
        <begin position="46"/>
        <end position="122"/>
    </location>
</feature>
<evidence type="ECO:0000256" key="2">
    <source>
        <dbReference type="ARBA" id="ARBA00022737"/>
    </source>
</evidence>
<accession>A0A8J1IQ33</accession>
<feature type="domain" description="Ig-like" evidence="5">
    <location>
        <begin position="515"/>
        <end position="590"/>
    </location>
</feature>
<dbReference type="RefSeq" id="XP_031747698.1">
    <property type="nucleotide sequence ID" value="XM_031891838.1"/>
</dbReference>
<dbReference type="Gene3D" id="2.60.40.10">
    <property type="entry name" value="Immunoglobulins"/>
    <property type="match status" value="6"/>
</dbReference>
<dbReference type="GO" id="GO:0006955">
    <property type="term" value="P:immune response"/>
    <property type="evidence" value="ECO:0000318"/>
    <property type="project" value="GO_Central"/>
</dbReference>
<evidence type="ECO:0000313" key="7">
    <source>
        <dbReference type="RefSeq" id="XP_031747698.1"/>
    </source>
</evidence>
<proteinExistence type="predicted"/>
<keyword evidence="4" id="KW-0393">Immunoglobulin domain</keyword>
<keyword evidence="3" id="KW-1015">Disulfide bond</keyword>
<dbReference type="GO" id="GO:0004888">
    <property type="term" value="F:transmembrane signaling receptor activity"/>
    <property type="evidence" value="ECO:0000318"/>
    <property type="project" value="GO_Central"/>
</dbReference>
<keyword evidence="1" id="KW-0732">Signal</keyword>
<evidence type="ECO:0000256" key="3">
    <source>
        <dbReference type="ARBA" id="ARBA00023157"/>
    </source>
</evidence>
<dbReference type="InterPro" id="IPR007110">
    <property type="entry name" value="Ig-like_dom"/>
</dbReference>
<evidence type="ECO:0000313" key="6">
    <source>
        <dbReference type="Proteomes" id="UP000008143"/>
    </source>
</evidence>
<dbReference type="OrthoDB" id="9950534at2759"/>
<dbReference type="InterPro" id="IPR013783">
    <property type="entry name" value="Ig-like_fold"/>
</dbReference>
<feature type="domain" description="Ig-like" evidence="5">
    <location>
        <begin position="412"/>
        <end position="495"/>
    </location>
</feature>
<dbReference type="InterPro" id="IPR003598">
    <property type="entry name" value="Ig_sub2"/>
</dbReference>
<protein>
    <submittedName>
        <fullName evidence="7">Fc receptor-like protein 2</fullName>
    </submittedName>
</protein>
<organism evidence="6 7">
    <name type="scientific">Xenopus tropicalis</name>
    <name type="common">Western clawed frog</name>
    <name type="synonym">Silurana tropicalis</name>
    <dbReference type="NCBI Taxonomy" id="8364"/>
    <lineage>
        <taxon>Eukaryota</taxon>
        <taxon>Metazoa</taxon>
        <taxon>Chordata</taxon>
        <taxon>Craniata</taxon>
        <taxon>Vertebrata</taxon>
        <taxon>Euteleostomi</taxon>
        <taxon>Amphibia</taxon>
        <taxon>Batrachia</taxon>
        <taxon>Anura</taxon>
        <taxon>Pipoidea</taxon>
        <taxon>Pipidae</taxon>
        <taxon>Xenopodinae</taxon>
        <taxon>Xenopus</taxon>
        <taxon>Silurana</taxon>
    </lineage>
</organism>
<dbReference type="SMART" id="SM00409">
    <property type="entry name" value="IG"/>
    <property type="match status" value="6"/>
</dbReference>
<dbReference type="SUPFAM" id="SSF48726">
    <property type="entry name" value="Immunoglobulin"/>
    <property type="match status" value="6"/>
</dbReference>
<dbReference type="SMART" id="SM00408">
    <property type="entry name" value="IGc2"/>
    <property type="match status" value="6"/>
</dbReference>
<dbReference type="OMA" id="HEDILMN"/>
<reference evidence="7" key="1">
    <citation type="submission" date="2025-08" db="UniProtKB">
        <authorList>
            <consortium name="RefSeq"/>
        </authorList>
    </citation>
    <scope>IDENTIFICATION</scope>
    <source>
        <strain evidence="7">Nigerian</strain>
        <tissue evidence="7">Liver and blood</tissue>
    </source>
</reference>
<evidence type="ECO:0000259" key="5">
    <source>
        <dbReference type="PROSITE" id="PS50835"/>
    </source>
</evidence>
<evidence type="ECO:0000256" key="1">
    <source>
        <dbReference type="ARBA" id="ARBA00022729"/>
    </source>
</evidence>
<feature type="domain" description="Ig-like" evidence="5">
    <location>
        <begin position="224"/>
        <end position="307"/>
    </location>
</feature>
<keyword evidence="6" id="KW-1185">Reference proteome</keyword>
<evidence type="ECO:0000256" key="4">
    <source>
        <dbReference type="ARBA" id="ARBA00023319"/>
    </source>
</evidence>
<dbReference type="KEGG" id="xtr:116406859"/>